<accession>A0A0M0JJW5</accession>
<gene>
    <name evidence="4" type="ORF">Ctob_005300</name>
</gene>
<dbReference type="PANTHER" id="PTHR42693">
    <property type="entry name" value="ARYLSULFATASE FAMILY MEMBER"/>
    <property type="match status" value="1"/>
</dbReference>
<dbReference type="InterPro" id="IPR000917">
    <property type="entry name" value="Sulfatase_N"/>
</dbReference>
<protein>
    <submittedName>
        <fullName evidence="4">Choline-sulfatase</fullName>
    </submittedName>
</protein>
<dbReference type="PANTHER" id="PTHR42693:SF33">
    <property type="entry name" value="ARYLSULFATASE"/>
    <property type="match status" value="1"/>
</dbReference>
<sequence length="615" mass="67678">MLGYGDVAEHYPLVFPQLLRDAGYITASLGKDHFGWNATSDSGIAHGYDRTVLYDGLGRWDPSARPWPWNGEYDDYDRWFAQQMPGQDPSATLDPLDGDGWNGWHGKAFVYEERLHPTAWLGAQAVAFLKAHDPSGQPFLLKVSFHRPHSPYDPPQRLLDQVPTTALRPMVRCGAMPEEEATLGRRAYAASVAFVDEQMGLIYETLVQTGLLESTFILWTSDHGDGQGDHYHWRKGYPYEFSAHVPMLLRWPERWAQSRAKLGQTLISRGSIVEPPVVTELRDVFHTLVDAAGLASGAQSWAQPPFDPTDGKSMLCLLTDPTGARCEYAPNPGPWREYLDLEHSTCYNDSNHWNALTDGLIKYVYNANRGDEQLFNLTADPKETIDLAPNTVFEPVLASWRHRMVTQFETEGRGDAWVQEGRLMVRPQGQTYSPNYPKQPTPKAGDRVVGRPNGQGVECNTNDCWRLQPQPVSGYTVLRLLDVSASLCLTAVDGGAISPSNLTVDVCATTSAPTQEFVTTNHTAATAVATAASPTAASTAGTAAAIKHVPSGHCVTAADASCPDCPAALQPCSQSLVARQVWLFGASGRLCATSYNSLCLHADAHWPAWWQMKRP</sequence>
<feature type="domain" description="Sulfatase N-terminal" evidence="3">
    <location>
        <begin position="11"/>
        <end position="293"/>
    </location>
</feature>
<dbReference type="InterPro" id="IPR035992">
    <property type="entry name" value="Ricin_B-like_lectins"/>
</dbReference>
<feature type="non-terminal residue" evidence="4">
    <location>
        <position position="615"/>
    </location>
</feature>
<evidence type="ECO:0000313" key="4">
    <source>
        <dbReference type="EMBL" id="KOO26886.1"/>
    </source>
</evidence>
<feature type="compositionally biased region" description="Polar residues" evidence="2">
    <location>
        <begin position="428"/>
        <end position="438"/>
    </location>
</feature>
<feature type="region of interest" description="Disordered" evidence="2">
    <location>
        <begin position="428"/>
        <end position="447"/>
    </location>
</feature>
<dbReference type="PROSITE" id="PS50231">
    <property type="entry name" value="RICIN_B_LECTIN"/>
    <property type="match status" value="1"/>
</dbReference>
<dbReference type="Proteomes" id="UP000037460">
    <property type="component" value="Unassembled WGS sequence"/>
</dbReference>
<dbReference type="OrthoDB" id="96314at2759"/>
<proteinExistence type="inferred from homology"/>
<name>A0A0M0JJW5_9EUKA</name>
<reference evidence="5" key="1">
    <citation type="journal article" date="2015" name="PLoS Genet.">
        <title>Genome Sequence and Transcriptome Analyses of Chrysochromulina tobin: Metabolic Tools for Enhanced Algal Fitness in the Prominent Order Prymnesiales (Haptophyceae).</title>
        <authorList>
            <person name="Hovde B.T."/>
            <person name="Deodato C.R."/>
            <person name="Hunsperger H.M."/>
            <person name="Ryken S.A."/>
            <person name="Yost W."/>
            <person name="Jha R.K."/>
            <person name="Patterson J."/>
            <person name="Monnat R.J. Jr."/>
            <person name="Barlow S.B."/>
            <person name="Starkenburg S.R."/>
            <person name="Cattolico R.A."/>
        </authorList>
    </citation>
    <scope>NUCLEOTIDE SEQUENCE</scope>
    <source>
        <strain evidence="5">CCMP291</strain>
    </source>
</reference>
<evidence type="ECO:0000313" key="5">
    <source>
        <dbReference type="Proteomes" id="UP000037460"/>
    </source>
</evidence>
<dbReference type="GO" id="GO:0004065">
    <property type="term" value="F:arylsulfatase activity"/>
    <property type="evidence" value="ECO:0007669"/>
    <property type="project" value="TreeGrafter"/>
</dbReference>
<comment type="caution">
    <text evidence="4">The sequence shown here is derived from an EMBL/GenBank/DDBJ whole genome shotgun (WGS) entry which is preliminary data.</text>
</comment>
<keyword evidence="5" id="KW-1185">Reference proteome</keyword>
<comment type="similarity">
    <text evidence="1">Belongs to the sulfatase family.</text>
</comment>
<dbReference type="Pfam" id="PF00884">
    <property type="entry name" value="Sulfatase"/>
    <property type="match status" value="1"/>
</dbReference>
<dbReference type="SUPFAM" id="SSF50370">
    <property type="entry name" value="Ricin B-like lectins"/>
    <property type="match status" value="1"/>
</dbReference>
<dbReference type="InterPro" id="IPR050738">
    <property type="entry name" value="Sulfatase"/>
</dbReference>
<dbReference type="InterPro" id="IPR017850">
    <property type="entry name" value="Alkaline_phosphatase_core_sf"/>
</dbReference>
<dbReference type="AlphaFoldDB" id="A0A0M0JJW5"/>
<dbReference type="Gene3D" id="3.40.720.10">
    <property type="entry name" value="Alkaline Phosphatase, subunit A"/>
    <property type="match status" value="1"/>
</dbReference>
<dbReference type="SUPFAM" id="SSF53649">
    <property type="entry name" value="Alkaline phosphatase-like"/>
    <property type="match status" value="1"/>
</dbReference>
<dbReference type="EMBL" id="JWZX01002788">
    <property type="protein sequence ID" value="KOO26886.1"/>
    <property type="molecule type" value="Genomic_DNA"/>
</dbReference>
<evidence type="ECO:0000259" key="3">
    <source>
        <dbReference type="Pfam" id="PF00884"/>
    </source>
</evidence>
<evidence type="ECO:0000256" key="2">
    <source>
        <dbReference type="SAM" id="MobiDB-lite"/>
    </source>
</evidence>
<evidence type="ECO:0000256" key="1">
    <source>
        <dbReference type="ARBA" id="ARBA00008779"/>
    </source>
</evidence>
<organism evidence="4 5">
    <name type="scientific">Chrysochromulina tobinii</name>
    <dbReference type="NCBI Taxonomy" id="1460289"/>
    <lineage>
        <taxon>Eukaryota</taxon>
        <taxon>Haptista</taxon>
        <taxon>Haptophyta</taxon>
        <taxon>Prymnesiophyceae</taxon>
        <taxon>Prymnesiales</taxon>
        <taxon>Chrysochromulinaceae</taxon>
        <taxon>Chrysochromulina</taxon>
    </lineage>
</organism>